<comment type="caution">
    <text evidence="2">The sequence shown here is derived from an EMBL/GenBank/DDBJ whole genome shotgun (WGS) entry which is preliminary data.</text>
</comment>
<name>A0ABT5VKF1_9BACI</name>
<evidence type="ECO:0000313" key="2">
    <source>
        <dbReference type="EMBL" id="MDE5415884.1"/>
    </source>
</evidence>
<protein>
    <submittedName>
        <fullName evidence="2">Uncharacterized protein</fullName>
    </submittedName>
</protein>
<accession>A0ABT5VKF1</accession>
<keyword evidence="3" id="KW-1185">Reference proteome</keyword>
<evidence type="ECO:0000313" key="3">
    <source>
        <dbReference type="Proteomes" id="UP001148125"/>
    </source>
</evidence>
<feature type="region of interest" description="Disordered" evidence="1">
    <location>
        <begin position="1"/>
        <end position="44"/>
    </location>
</feature>
<sequence length="44" mass="4848">MIEKRKAPADRRQALEGQQLVSRSLDTFDGPKRPLEPMAPGAGQ</sequence>
<organism evidence="2 3">
    <name type="scientific">Alkalihalobacterium chitinilyticum</name>
    <dbReference type="NCBI Taxonomy" id="2980103"/>
    <lineage>
        <taxon>Bacteria</taxon>
        <taxon>Bacillati</taxon>
        <taxon>Bacillota</taxon>
        <taxon>Bacilli</taxon>
        <taxon>Bacillales</taxon>
        <taxon>Bacillaceae</taxon>
        <taxon>Alkalihalobacterium</taxon>
    </lineage>
</organism>
<dbReference type="EMBL" id="JAOTPO010000022">
    <property type="protein sequence ID" value="MDE5415884.1"/>
    <property type="molecule type" value="Genomic_DNA"/>
</dbReference>
<reference evidence="2" key="1">
    <citation type="submission" date="2024-05" db="EMBL/GenBank/DDBJ databases">
        <title>Alkalihalobacillus sp. strain MEB203 novel alkaliphilic bacterium from Lonar Lake, India.</title>
        <authorList>
            <person name="Joshi A."/>
            <person name="Thite S."/>
            <person name="Mengade P."/>
        </authorList>
    </citation>
    <scope>NUCLEOTIDE SEQUENCE</scope>
    <source>
        <strain evidence="2">MEB 203</strain>
    </source>
</reference>
<proteinExistence type="predicted"/>
<feature type="compositionally biased region" description="Basic and acidic residues" evidence="1">
    <location>
        <begin position="1"/>
        <end position="14"/>
    </location>
</feature>
<dbReference type="Proteomes" id="UP001148125">
    <property type="component" value="Unassembled WGS sequence"/>
</dbReference>
<gene>
    <name evidence="2" type="ORF">N7Z68_21265</name>
</gene>
<dbReference type="RefSeq" id="WP_275120475.1">
    <property type="nucleotide sequence ID" value="NZ_JAOTPO010000022.1"/>
</dbReference>
<evidence type="ECO:0000256" key="1">
    <source>
        <dbReference type="SAM" id="MobiDB-lite"/>
    </source>
</evidence>